<accession>A0A0Q2LY40</accession>
<dbReference type="GO" id="GO:0006071">
    <property type="term" value="P:glycerol metabolic process"/>
    <property type="evidence" value="ECO:0007669"/>
    <property type="project" value="UniProtKB-KW"/>
</dbReference>
<comment type="pathway">
    <text evidence="2">Lipid metabolism.</text>
</comment>
<evidence type="ECO:0000256" key="3">
    <source>
        <dbReference type="ARBA" id="ARBA00009587"/>
    </source>
</evidence>
<gene>
    <name evidence="14" type="ORF">AO501_00070</name>
</gene>
<proteinExistence type="inferred from homology"/>
<dbReference type="InterPro" id="IPR023213">
    <property type="entry name" value="CAT-like_dom_sf"/>
</dbReference>
<dbReference type="Gene3D" id="3.30.559.10">
    <property type="entry name" value="Chloramphenicol acetyltransferase-like domain"/>
    <property type="match status" value="1"/>
</dbReference>
<dbReference type="OrthoDB" id="9810950at2"/>
<evidence type="ECO:0000256" key="7">
    <source>
        <dbReference type="ARBA" id="ARBA00022798"/>
    </source>
</evidence>
<dbReference type="AlphaFoldDB" id="A0A0Q2LY40"/>
<keyword evidence="6 11" id="KW-0808">Transferase</keyword>
<evidence type="ECO:0000256" key="4">
    <source>
        <dbReference type="ARBA" id="ARBA00013244"/>
    </source>
</evidence>
<dbReference type="Pfam" id="PF06974">
    <property type="entry name" value="WS_DGAT_C"/>
    <property type="match status" value="1"/>
</dbReference>
<dbReference type="InterPro" id="IPR004255">
    <property type="entry name" value="O-acyltransferase_WSD1_N"/>
</dbReference>
<protein>
    <recommendedName>
        <fullName evidence="4 11">Diacylglycerol O-acyltransferase</fullName>
        <ecNumber evidence="4 11">2.3.1.20</ecNumber>
    </recommendedName>
</protein>
<evidence type="ECO:0000256" key="5">
    <source>
        <dbReference type="ARBA" id="ARBA00022516"/>
    </source>
</evidence>
<dbReference type="InterPro" id="IPR014292">
    <property type="entry name" value="Acyl_transf_WS/DGAT"/>
</dbReference>
<dbReference type="Proteomes" id="UP000051677">
    <property type="component" value="Unassembled WGS sequence"/>
</dbReference>
<evidence type="ECO:0000256" key="1">
    <source>
        <dbReference type="ARBA" id="ARBA00004771"/>
    </source>
</evidence>
<feature type="domain" description="O-acyltransferase WSD1-like N-terminal" evidence="12">
    <location>
        <begin position="4"/>
        <end position="263"/>
    </location>
</feature>
<comment type="caution">
    <text evidence="14">The sequence shown here is derived from an EMBL/GenBank/DDBJ whole genome shotgun (WGS) entry which is preliminary data.</text>
</comment>
<feature type="domain" description="O-acyltransferase WSD1 C-terminal" evidence="13">
    <location>
        <begin position="302"/>
        <end position="449"/>
    </location>
</feature>
<dbReference type="STRING" id="1778.A9W97_31130"/>
<evidence type="ECO:0000256" key="9">
    <source>
        <dbReference type="ARBA" id="ARBA00023315"/>
    </source>
</evidence>
<dbReference type="EMBL" id="LKTM01000018">
    <property type="protein sequence ID" value="KQH80562.1"/>
    <property type="molecule type" value="Genomic_DNA"/>
</dbReference>
<name>A0A0Q2LY40_MYCGO</name>
<comment type="catalytic activity">
    <reaction evidence="10 11">
        <text>an acyl-CoA + a 1,2-diacyl-sn-glycerol = a triacyl-sn-glycerol + CoA</text>
        <dbReference type="Rhea" id="RHEA:10868"/>
        <dbReference type="ChEBI" id="CHEBI:17815"/>
        <dbReference type="ChEBI" id="CHEBI:57287"/>
        <dbReference type="ChEBI" id="CHEBI:58342"/>
        <dbReference type="ChEBI" id="CHEBI:64615"/>
        <dbReference type="EC" id="2.3.1.20"/>
    </reaction>
</comment>
<dbReference type="RefSeq" id="WP_055576563.1">
    <property type="nucleotide sequence ID" value="NZ_LKTM01000018.1"/>
</dbReference>
<keyword evidence="8 11" id="KW-0443">Lipid metabolism</keyword>
<evidence type="ECO:0000256" key="11">
    <source>
        <dbReference type="RuleBase" id="RU361241"/>
    </source>
</evidence>
<evidence type="ECO:0000256" key="10">
    <source>
        <dbReference type="ARBA" id="ARBA00048109"/>
    </source>
</evidence>
<dbReference type="GO" id="GO:0005886">
    <property type="term" value="C:plasma membrane"/>
    <property type="evidence" value="ECO:0007669"/>
    <property type="project" value="TreeGrafter"/>
</dbReference>
<dbReference type="GO" id="GO:0051701">
    <property type="term" value="P:biological process involved in interaction with host"/>
    <property type="evidence" value="ECO:0007669"/>
    <property type="project" value="TreeGrafter"/>
</dbReference>
<evidence type="ECO:0000313" key="15">
    <source>
        <dbReference type="Proteomes" id="UP000051677"/>
    </source>
</evidence>
<dbReference type="SUPFAM" id="SSF52777">
    <property type="entry name" value="CoA-dependent acyltransferases"/>
    <property type="match status" value="1"/>
</dbReference>
<dbReference type="NCBIfam" id="TIGR02946">
    <property type="entry name" value="acyl_WS_DGAT"/>
    <property type="match status" value="1"/>
</dbReference>
<dbReference type="Pfam" id="PF03007">
    <property type="entry name" value="WS_DGAT_cat"/>
    <property type="match status" value="1"/>
</dbReference>
<comment type="similarity">
    <text evidence="3 11">Belongs to the long-chain O-acyltransferase family.</text>
</comment>
<evidence type="ECO:0000256" key="8">
    <source>
        <dbReference type="ARBA" id="ARBA00023098"/>
    </source>
</evidence>
<sequence>MKRLTGWDAVLLYSETPNVHMHTIKVAVIELDPESRGFTIDAFRQVIAGRMDKLVPLGYQLIDVPYKFHHPMWRENCDVDFEYHIRPWQLPAPGGRRELDEAIGQIASTPLDRSHPLWEMYFVEGLADDRIAVVLKIHHALADGVASANLMAHGMDLMPTPQLSSYTPDPAPTKRELINTAFVDHMRHIKRIPATVRYTAQGIRRVRRSSRKLSPELTMPFTPPPTFMNHMLTPERRFATATLALADVKETGKKLGATINDMVLALSSGALHKLLVRYDGKAVPLLASVPVSFNFDPERISGNYFSGMMVALPCDLDDPLERVRAAHDNAVSAKESHQLLGPELISRWAAYWPPSGTEAMFRWLSSRDGQNKVLNLNISNVPGPRERGRVGGALVTEIYSVGPLTAGSGLNITVWSYVDQLNISVLTDGATLNDPHEVTEAMIAEFVEIRRAAGLSEDLTVVAEAMAQA</sequence>
<organism evidence="14 15">
    <name type="scientific">Mycobacterium gordonae</name>
    <dbReference type="NCBI Taxonomy" id="1778"/>
    <lineage>
        <taxon>Bacteria</taxon>
        <taxon>Bacillati</taxon>
        <taxon>Actinomycetota</taxon>
        <taxon>Actinomycetes</taxon>
        <taxon>Mycobacteriales</taxon>
        <taxon>Mycobacteriaceae</taxon>
        <taxon>Mycobacterium</taxon>
    </lineage>
</organism>
<evidence type="ECO:0000256" key="6">
    <source>
        <dbReference type="ARBA" id="ARBA00022679"/>
    </source>
</evidence>
<evidence type="ECO:0000259" key="12">
    <source>
        <dbReference type="Pfam" id="PF03007"/>
    </source>
</evidence>
<dbReference type="UniPathway" id="UPA00282"/>
<evidence type="ECO:0000313" key="14">
    <source>
        <dbReference type="EMBL" id="KQH80562.1"/>
    </source>
</evidence>
<dbReference type="EC" id="2.3.1.20" evidence="4 11"/>
<dbReference type="GO" id="GO:0071731">
    <property type="term" value="P:response to nitric oxide"/>
    <property type="evidence" value="ECO:0007669"/>
    <property type="project" value="TreeGrafter"/>
</dbReference>
<dbReference type="GO" id="GO:0001666">
    <property type="term" value="P:response to hypoxia"/>
    <property type="evidence" value="ECO:0007669"/>
    <property type="project" value="TreeGrafter"/>
</dbReference>
<keyword evidence="9 11" id="KW-0012">Acyltransferase</keyword>
<keyword evidence="7 11" id="KW-0319">Glycerol metabolism</keyword>
<comment type="pathway">
    <text evidence="1 11">Glycerolipid metabolism; triacylglycerol biosynthesis.</text>
</comment>
<evidence type="ECO:0000256" key="2">
    <source>
        <dbReference type="ARBA" id="ARBA00005189"/>
    </source>
</evidence>
<dbReference type="GO" id="GO:0004144">
    <property type="term" value="F:diacylglycerol O-acyltransferase activity"/>
    <property type="evidence" value="ECO:0007669"/>
    <property type="project" value="UniProtKB-EC"/>
</dbReference>
<dbReference type="PANTHER" id="PTHR31650">
    <property type="entry name" value="O-ACYLTRANSFERASE (WSD1-LIKE) FAMILY PROTEIN"/>
    <property type="match status" value="1"/>
</dbReference>
<dbReference type="InterPro" id="IPR009721">
    <property type="entry name" value="O-acyltransferase_WSD1_C"/>
</dbReference>
<dbReference type="InterPro" id="IPR045034">
    <property type="entry name" value="O-acyltransferase_WSD1-like"/>
</dbReference>
<dbReference type="GO" id="GO:0019432">
    <property type="term" value="P:triglyceride biosynthetic process"/>
    <property type="evidence" value="ECO:0007669"/>
    <property type="project" value="UniProtKB-UniPathway"/>
</dbReference>
<dbReference type="PANTHER" id="PTHR31650:SF1">
    <property type="entry name" value="WAX ESTER SYNTHASE_DIACYLGLYCEROL ACYLTRANSFERASE 4-RELATED"/>
    <property type="match status" value="1"/>
</dbReference>
<dbReference type="Gene3D" id="3.30.559.30">
    <property type="entry name" value="Nonribosomal peptide synthetase, condensation domain"/>
    <property type="match status" value="1"/>
</dbReference>
<keyword evidence="5 11" id="KW-0444">Lipid biosynthesis</keyword>
<reference evidence="14 15" key="1">
    <citation type="submission" date="2015-10" db="EMBL/GenBank/DDBJ databases">
        <title>Mycobacterium gordonae draft genome assembly.</title>
        <authorList>
            <person name="Ustinova V."/>
            <person name="Smirnova T."/>
            <person name="Blagodatskikh K."/>
            <person name="Varlamov D."/>
            <person name="Larionova E."/>
            <person name="Chernousova L."/>
        </authorList>
    </citation>
    <scope>NUCLEOTIDE SEQUENCE [LARGE SCALE GENOMIC DNA]</scope>
    <source>
        <strain evidence="14 15">CTRI 14-8773</strain>
    </source>
</reference>
<evidence type="ECO:0000259" key="13">
    <source>
        <dbReference type="Pfam" id="PF06974"/>
    </source>
</evidence>